<name>A0A813SH07_9BILA</name>
<proteinExistence type="predicted"/>
<feature type="domain" description="CCHC-type" evidence="1">
    <location>
        <begin position="137"/>
        <end position="153"/>
    </location>
</feature>
<dbReference type="Gene3D" id="4.10.60.10">
    <property type="entry name" value="Zinc finger, CCHC-type"/>
    <property type="match status" value="1"/>
</dbReference>
<dbReference type="GO" id="GO:0003676">
    <property type="term" value="F:nucleic acid binding"/>
    <property type="evidence" value="ECO:0007669"/>
    <property type="project" value="InterPro"/>
</dbReference>
<dbReference type="InterPro" id="IPR001878">
    <property type="entry name" value="Znf_CCHC"/>
</dbReference>
<dbReference type="AlphaFoldDB" id="A0A813SH07"/>
<protein>
    <recommendedName>
        <fullName evidence="1">CCHC-type domain-containing protein</fullName>
    </recommendedName>
</protein>
<comment type="caution">
    <text evidence="2">The sequence shown here is derived from an EMBL/GenBank/DDBJ whole genome shotgun (WGS) entry which is preliminary data.</text>
</comment>
<gene>
    <name evidence="2" type="ORF">IZO911_LOCUS6615</name>
</gene>
<feature type="domain" description="CCHC-type" evidence="1">
    <location>
        <begin position="157"/>
        <end position="173"/>
    </location>
</feature>
<evidence type="ECO:0000259" key="1">
    <source>
        <dbReference type="SMART" id="SM00343"/>
    </source>
</evidence>
<reference evidence="2" key="1">
    <citation type="submission" date="2021-02" db="EMBL/GenBank/DDBJ databases">
        <authorList>
            <person name="Nowell W R."/>
        </authorList>
    </citation>
    <scope>NUCLEOTIDE SEQUENCE</scope>
</reference>
<dbReference type="SUPFAM" id="SSF57756">
    <property type="entry name" value="Retrovirus zinc finger-like domains"/>
    <property type="match status" value="1"/>
</dbReference>
<dbReference type="Proteomes" id="UP000663860">
    <property type="component" value="Unassembled WGS sequence"/>
</dbReference>
<dbReference type="EMBL" id="CAJNOE010000041">
    <property type="protein sequence ID" value="CAF0795010.1"/>
    <property type="molecule type" value="Genomic_DNA"/>
</dbReference>
<sequence length="177" mass="20172">MTTAKFSTISALHSFDHLNSTWQSYRDRINFYFKANKIVDNDDKKALFLWSVGDSSYGLLESLTAPDLLTDGQEEDPDLAAAEKIIQVAERLEQDVRQFNSWNNTNLPIVAKLQQKKSISKYSSSNGKSFSTTTSNLCQSCGSTTHSRSECKYRTFTCNFCKRTDHLERACQKKEKK</sequence>
<organism evidence="2 3">
    <name type="scientific">Adineta steineri</name>
    <dbReference type="NCBI Taxonomy" id="433720"/>
    <lineage>
        <taxon>Eukaryota</taxon>
        <taxon>Metazoa</taxon>
        <taxon>Spiralia</taxon>
        <taxon>Gnathifera</taxon>
        <taxon>Rotifera</taxon>
        <taxon>Eurotatoria</taxon>
        <taxon>Bdelloidea</taxon>
        <taxon>Adinetida</taxon>
        <taxon>Adinetidae</taxon>
        <taxon>Adineta</taxon>
    </lineage>
</organism>
<evidence type="ECO:0000313" key="2">
    <source>
        <dbReference type="EMBL" id="CAF0795010.1"/>
    </source>
</evidence>
<accession>A0A813SH07</accession>
<dbReference type="SMART" id="SM00343">
    <property type="entry name" value="ZnF_C2HC"/>
    <property type="match status" value="2"/>
</dbReference>
<evidence type="ECO:0000313" key="3">
    <source>
        <dbReference type="Proteomes" id="UP000663860"/>
    </source>
</evidence>
<dbReference type="InterPro" id="IPR036875">
    <property type="entry name" value="Znf_CCHC_sf"/>
</dbReference>
<dbReference type="GO" id="GO:0008270">
    <property type="term" value="F:zinc ion binding"/>
    <property type="evidence" value="ECO:0007669"/>
    <property type="project" value="InterPro"/>
</dbReference>